<name>A0ABS3YAX1_9BACT</name>
<dbReference type="RefSeq" id="WP_209144399.1">
    <property type="nucleotide sequence ID" value="NZ_JAGHKP010000001.1"/>
</dbReference>
<reference evidence="3" key="1">
    <citation type="submission" date="2021-03" db="EMBL/GenBank/DDBJ databases">
        <title>Assistant Professor.</title>
        <authorList>
            <person name="Huq M.A."/>
        </authorList>
    </citation>
    <scope>NUCLEOTIDE SEQUENCE [LARGE SCALE GENOMIC DNA]</scope>
    <source>
        <strain evidence="3">MAH-28</strain>
    </source>
</reference>
<evidence type="ECO:0000256" key="1">
    <source>
        <dbReference type="SAM" id="Phobius"/>
    </source>
</evidence>
<dbReference type="EMBL" id="JAGHKP010000001">
    <property type="protein sequence ID" value="MBO9151827.1"/>
    <property type="molecule type" value="Genomic_DNA"/>
</dbReference>
<evidence type="ECO:0000313" key="3">
    <source>
        <dbReference type="Proteomes" id="UP000679126"/>
    </source>
</evidence>
<proteinExistence type="predicted"/>
<keyword evidence="1" id="KW-0812">Transmembrane</keyword>
<organism evidence="2 3">
    <name type="scientific">Chitinophaga chungangae</name>
    <dbReference type="NCBI Taxonomy" id="2821488"/>
    <lineage>
        <taxon>Bacteria</taxon>
        <taxon>Pseudomonadati</taxon>
        <taxon>Bacteroidota</taxon>
        <taxon>Chitinophagia</taxon>
        <taxon>Chitinophagales</taxon>
        <taxon>Chitinophagaceae</taxon>
        <taxon>Chitinophaga</taxon>
    </lineage>
</organism>
<keyword evidence="1" id="KW-0472">Membrane</keyword>
<keyword evidence="1" id="KW-1133">Transmembrane helix</keyword>
<comment type="caution">
    <text evidence="2">The sequence shown here is derived from an EMBL/GenBank/DDBJ whole genome shotgun (WGS) entry which is preliminary data.</text>
</comment>
<evidence type="ECO:0000313" key="2">
    <source>
        <dbReference type="EMBL" id="MBO9151827.1"/>
    </source>
</evidence>
<feature type="transmembrane region" description="Helical" evidence="1">
    <location>
        <begin position="65"/>
        <end position="85"/>
    </location>
</feature>
<keyword evidence="3" id="KW-1185">Reference proteome</keyword>
<accession>A0ABS3YAX1</accession>
<feature type="transmembrane region" description="Helical" evidence="1">
    <location>
        <begin position="92"/>
        <end position="116"/>
    </location>
</feature>
<feature type="transmembrane region" description="Helical" evidence="1">
    <location>
        <begin position="33"/>
        <end position="53"/>
    </location>
</feature>
<gene>
    <name evidence="2" type="ORF">J7I43_06380</name>
</gene>
<sequence>MTDTSHTEDLLNGPGLEEPAVRKDLIPEWMKKLFWVLVAYKAYSIARSITYYLAVSNTPEAVDHMGRWVAFLTLDLLEMLVYLGLLGQWKPAAATGIVVLSVSVLTVLGYFASFLVSYNKIRFSMPGALLLEVVVTLVSSGLLILILIRLFRIRRAWENGVPGK</sequence>
<dbReference type="Proteomes" id="UP000679126">
    <property type="component" value="Unassembled WGS sequence"/>
</dbReference>
<feature type="transmembrane region" description="Helical" evidence="1">
    <location>
        <begin position="128"/>
        <end position="148"/>
    </location>
</feature>
<protein>
    <submittedName>
        <fullName evidence="2">Uncharacterized protein</fullName>
    </submittedName>
</protein>